<dbReference type="PANTHER" id="PTHR43861">
    <property type="entry name" value="TRANS-ACONITATE 2-METHYLTRANSFERASE-RELATED"/>
    <property type="match status" value="1"/>
</dbReference>
<proteinExistence type="predicted"/>
<keyword evidence="2" id="KW-0489">Methyltransferase</keyword>
<evidence type="ECO:0000313" key="3">
    <source>
        <dbReference type="Proteomes" id="UP000677016"/>
    </source>
</evidence>
<dbReference type="Pfam" id="PF13847">
    <property type="entry name" value="Methyltransf_31"/>
    <property type="match status" value="1"/>
</dbReference>
<dbReference type="GO" id="GO:0008168">
    <property type="term" value="F:methyltransferase activity"/>
    <property type="evidence" value="ECO:0007669"/>
    <property type="project" value="UniProtKB-KW"/>
</dbReference>
<evidence type="ECO:0000313" key="2">
    <source>
        <dbReference type="EMBL" id="MBR7742714.1"/>
    </source>
</evidence>
<reference evidence="2" key="1">
    <citation type="submission" date="2021-04" db="EMBL/GenBank/DDBJ databases">
        <title>Phycicoccus avicenniae sp. nov., a novel endophytic actinomycetes isolated from branch of Avicennia mariana.</title>
        <authorList>
            <person name="Tuo L."/>
        </authorList>
    </citation>
    <scope>NUCLEOTIDE SEQUENCE</scope>
    <source>
        <strain evidence="2">BSK3Z-2</strain>
    </source>
</reference>
<feature type="domain" description="Methyltransferase" evidence="1">
    <location>
        <begin position="36"/>
        <end position="147"/>
    </location>
</feature>
<dbReference type="Gene3D" id="3.40.50.150">
    <property type="entry name" value="Vaccinia Virus protein VP39"/>
    <property type="match status" value="1"/>
</dbReference>
<gene>
    <name evidence="2" type="ORF">KC207_05350</name>
</gene>
<keyword evidence="3" id="KW-1185">Reference proteome</keyword>
<dbReference type="SUPFAM" id="SSF53335">
    <property type="entry name" value="S-adenosyl-L-methionine-dependent methyltransferases"/>
    <property type="match status" value="1"/>
</dbReference>
<organism evidence="2 3">
    <name type="scientific">Phycicoccus avicenniae</name>
    <dbReference type="NCBI Taxonomy" id="2828860"/>
    <lineage>
        <taxon>Bacteria</taxon>
        <taxon>Bacillati</taxon>
        <taxon>Actinomycetota</taxon>
        <taxon>Actinomycetes</taxon>
        <taxon>Micrococcales</taxon>
        <taxon>Intrasporangiaceae</taxon>
        <taxon>Phycicoccus</taxon>
    </lineage>
</organism>
<dbReference type="AlphaFoldDB" id="A0A941I011"/>
<sequence>MARYGTLMARTYDVLSGEPVYGVGRRVAVRALGLRPGDRVLDVGCGTGLNLPLLLDAVGPEGTVVGLDRSAAMLRVARRKARGHPSVRLVAGDAADPAALDEAAGDTPFDAVLATYSLSLMPDPAAVWRAVRGVLAPTARVAVVDMAVPTGPWAWAAPLARAACALGGADIDAHPWEVVERDLAGVRSWSRRGGHVRVSVGTLP</sequence>
<dbReference type="InterPro" id="IPR029063">
    <property type="entry name" value="SAM-dependent_MTases_sf"/>
</dbReference>
<dbReference type="EMBL" id="JAGSNF010000004">
    <property type="protein sequence ID" value="MBR7742714.1"/>
    <property type="molecule type" value="Genomic_DNA"/>
</dbReference>
<dbReference type="GO" id="GO:0032259">
    <property type="term" value="P:methylation"/>
    <property type="evidence" value="ECO:0007669"/>
    <property type="project" value="UniProtKB-KW"/>
</dbReference>
<accession>A0A941I011</accession>
<name>A0A941I011_9MICO</name>
<protein>
    <submittedName>
        <fullName evidence="2">Methyltransferase domain-containing protein</fullName>
    </submittedName>
</protein>
<evidence type="ECO:0000259" key="1">
    <source>
        <dbReference type="Pfam" id="PF13847"/>
    </source>
</evidence>
<dbReference type="RefSeq" id="WP_211601863.1">
    <property type="nucleotide sequence ID" value="NZ_JAGSNF010000004.1"/>
</dbReference>
<dbReference type="InterPro" id="IPR025714">
    <property type="entry name" value="Methyltranfer_dom"/>
</dbReference>
<keyword evidence="2" id="KW-0808">Transferase</keyword>
<comment type="caution">
    <text evidence="2">The sequence shown here is derived from an EMBL/GenBank/DDBJ whole genome shotgun (WGS) entry which is preliminary data.</text>
</comment>
<dbReference type="CDD" id="cd02440">
    <property type="entry name" value="AdoMet_MTases"/>
    <property type="match status" value="1"/>
</dbReference>
<dbReference type="PANTHER" id="PTHR43861:SF1">
    <property type="entry name" value="TRANS-ACONITATE 2-METHYLTRANSFERASE"/>
    <property type="match status" value="1"/>
</dbReference>
<dbReference type="Proteomes" id="UP000677016">
    <property type="component" value="Unassembled WGS sequence"/>
</dbReference>